<dbReference type="InterPro" id="IPR043128">
    <property type="entry name" value="Rev_trsase/Diguanyl_cyclase"/>
</dbReference>
<comment type="catalytic activity">
    <reaction evidence="3">
        <text>2 GTP = 3',3'-c-di-GMP + 2 diphosphate</text>
        <dbReference type="Rhea" id="RHEA:24898"/>
        <dbReference type="ChEBI" id="CHEBI:33019"/>
        <dbReference type="ChEBI" id="CHEBI:37565"/>
        <dbReference type="ChEBI" id="CHEBI:58805"/>
        <dbReference type="EC" id="2.7.7.65"/>
    </reaction>
</comment>
<dbReference type="InterPro" id="IPR018490">
    <property type="entry name" value="cNMP-bd_dom_sf"/>
</dbReference>
<dbReference type="Gene3D" id="3.30.70.270">
    <property type="match status" value="1"/>
</dbReference>
<protein>
    <recommendedName>
        <fullName evidence="2">diguanylate cyclase</fullName>
        <ecNumber evidence="2">2.7.7.65</ecNumber>
    </recommendedName>
</protein>
<dbReference type="InterPro" id="IPR029787">
    <property type="entry name" value="Nucleotide_cyclase"/>
</dbReference>
<dbReference type="InterPro" id="IPR014710">
    <property type="entry name" value="RmlC-like_jellyroll"/>
</dbReference>
<dbReference type="GO" id="GO:0043709">
    <property type="term" value="P:cell adhesion involved in single-species biofilm formation"/>
    <property type="evidence" value="ECO:0007669"/>
    <property type="project" value="TreeGrafter"/>
</dbReference>
<dbReference type="CDD" id="cd01949">
    <property type="entry name" value="GGDEF"/>
    <property type="match status" value="1"/>
</dbReference>
<evidence type="ECO:0000256" key="3">
    <source>
        <dbReference type="ARBA" id="ARBA00034247"/>
    </source>
</evidence>
<feature type="domain" description="GGDEF" evidence="5">
    <location>
        <begin position="221"/>
        <end position="356"/>
    </location>
</feature>
<comment type="subcellular location">
    <subcellularLocation>
        <location evidence="1">Cytoplasm</location>
    </subcellularLocation>
</comment>
<sequence>MNRENLAFAMPDRNTEEKARAAVDVSHSAHDVIAMTSAILSADEFELFARMGRLRAVSPGEVLFRRGDSGTAMYVIARGEIDLDFGDDLQVKRLGPNEFFGELGLLIGDHARSADAIAACDGQLIELRHHEFERLVEHDPATVSFFLRRAIMRVVYNEQGLIRRLRRRNHDLQAALDNLHTTTHQLNQTEELVRTDELTGLYNRRGLMLHMQECREIGLTTALGLVLVDCDRFKQVNDEHGHLVGDRVLQSVASILRAVVGPEDLACRLGGDEFCLVVASARREDVMRVASYVVRTAQNLLAMEAEEGIAPLICPLSVGACLVEADADWNAWYAQADAALYRAKRLGGGRVEWQDPLPSTA</sequence>
<dbReference type="Proteomes" id="UP000249447">
    <property type="component" value="Chromosome"/>
</dbReference>
<dbReference type="PROSITE" id="PS50042">
    <property type="entry name" value="CNMP_BINDING_3"/>
    <property type="match status" value="1"/>
</dbReference>
<feature type="domain" description="Cyclic nucleotide-binding" evidence="4">
    <location>
        <begin position="57"/>
        <end position="136"/>
    </location>
</feature>
<dbReference type="PROSITE" id="PS50887">
    <property type="entry name" value="GGDEF"/>
    <property type="match status" value="1"/>
</dbReference>
<dbReference type="Gene3D" id="2.60.120.10">
    <property type="entry name" value="Jelly Rolls"/>
    <property type="match status" value="1"/>
</dbReference>
<dbReference type="AlphaFoldDB" id="A0A2U9T858"/>
<evidence type="ECO:0000256" key="1">
    <source>
        <dbReference type="ARBA" id="ARBA00004496"/>
    </source>
</evidence>
<evidence type="ECO:0000259" key="4">
    <source>
        <dbReference type="PROSITE" id="PS50042"/>
    </source>
</evidence>
<dbReference type="SUPFAM" id="SSF55073">
    <property type="entry name" value="Nucleotide cyclase"/>
    <property type="match status" value="1"/>
</dbReference>
<evidence type="ECO:0000313" key="6">
    <source>
        <dbReference type="EMBL" id="AWV08761.1"/>
    </source>
</evidence>
<dbReference type="EC" id="2.7.7.65" evidence="2"/>
<dbReference type="SUPFAM" id="SSF51206">
    <property type="entry name" value="cAMP-binding domain-like"/>
    <property type="match status" value="1"/>
</dbReference>
<dbReference type="Pfam" id="PF00990">
    <property type="entry name" value="GGDEF"/>
    <property type="match status" value="1"/>
</dbReference>
<dbReference type="CDD" id="cd00038">
    <property type="entry name" value="CAP_ED"/>
    <property type="match status" value="1"/>
</dbReference>
<evidence type="ECO:0000313" key="7">
    <source>
        <dbReference type="Proteomes" id="UP000249447"/>
    </source>
</evidence>
<dbReference type="SMART" id="SM00100">
    <property type="entry name" value="cNMP"/>
    <property type="match status" value="1"/>
</dbReference>
<dbReference type="SMART" id="SM00267">
    <property type="entry name" value="GGDEF"/>
    <property type="match status" value="1"/>
</dbReference>
<dbReference type="InterPro" id="IPR000160">
    <property type="entry name" value="GGDEF_dom"/>
</dbReference>
<gene>
    <name evidence="6" type="ORF">C9I47_3097</name>
</gene>
<dbReference type="GO" id="GO:0005737">
    <property type="term" value="C:cytoplasm"/>
    <property type="evidence" value="ECO:0007669"/>
    <property type="project" value="UniProtKB-SubCell"/>
</dbReference>
<evidence type="ECO:0000259" key="5">
    <source>
        <dbReference type="PROSITE" id="PS50887"/>
    </source>
</evidence>
<reference evidence="6 7" key="1">
    <citation type="submission" date="2018-05" db="EMBL/GenBank/DDBJ databases">
        <title>The complete genome of Lysobacter maris HZ9B, a marine bacterium antagonistic against terrestrial plant pathogens.</title>
        <authorList>
            <person name="Zhang X.-Q."/>
        </authorList>
    </citation>
    <scope>NUCLEOTIDE SEQUENCE [LARGE SCALE GENOMIC DNA]</scope>
    <source>
        <strain evidence="6 7">HZ9B</strain>
    </source>
</reference>
<proteinExistence type="predicted"/>
<dbReference type="InterPro" id="IPR000595">
    <property type="entry name" value="cNMP-bd_dom"/>
</dbReference>
<dbReference type="PANTHER" id="PTHR45138">
    <property type="entry name" value="REGULATORY COMPONENTS OF SENSORY TRANSDUCTION SYSTEM"/>
    <property type="match status" value="1"/>
</dbReference>
<accession>A0A2U9T858</accession>
<dbReference type="InterPro" id="IPR018488">
    <property type="entry name" value="cNMP-bd_CS"/>
</dbReference>
<dbReference type="PRINTS" id="PR00103">
    <property type="entry name" value="CAMPKINASE"/>
</dbReference>
<dbReference type="KEGG" id="lmb:C9I47_3097"/>
<dbReference type="Pfam" id="PF00027">
    <property type="entry name" value="cNMP_binding"/>
    <property type="match status" value="1"/>
</dbReference>
<dbReference type="GO" id="GO:0052621">
    <property type="term" value="F:diguanylate cyclase activity"/>
    <property type="evidence" value="ECO:0007669"/>
    <property type="project" value="UniProtKB-EC"/>
</dbReference>
<keyword evidence="7" id="KW-1185">Reference proteome</keyword>
<name>A0A2U9T858_9GAMM</name>
<dbReference type="PANTHER" id="PTHR45138:SF9">
    <property type="entry name" value="DIGUANYLATE CYCLASE DGCM-RELATED"/>
    <property type="match status" value="1"/>
</dbReference>
<dbReference type="NCBIfam" id="TIGR00254">
    <property type="entry name" value="GGDEF"/>
    <property type="match status" value="1"/>
</dbReference>
<dbReference type="PROSITE" id="PS00889">
    <property type="entry name" value="CNMP_BINDING_2"/>
    <property type="match status" value="1"/>
</dbReference>
<organism evidence="6 7">
    <name type="scientific">Marilutibacter maris</name>
    <dbReference type="NCBI Taxonomy" id="1605891"/>
    <lineage>
        <taxon>Bacteria</taxon>
        <taxon>Pseudomonadati</taxon>
        <taxon>Pseudomonadota</taxon>
        <taxon>Gammaproteobacteria</taxon>
        <taxon>Lysobacterales</taxon>
        <taxon>Lysobacteraceae</taxon>
        <taxon>Marilutibacter</taxon>
    </lineage>
</organism>
<dbReference type="InterPro" id="IPR050469">
    <property type="entry name" value="Diguanylate_Cyclase"/>
</dbReference>
<dbReference type="GO" id="GO:0005886">
    <property type="term" value="C:plasma membrane"/>
    <property type="evidence" value="ECO:0007669"/>
    <property type="project" value="TreeGrafter"/>
</dbReference>
<evidence type="ECO:0000256" key="2">
    <source>
        <dbReference type="ARBA" id="ARBA00012528"/>
    </source>
</evidence>
<dbReference type="EMBL" id="CP029843">
    <property type="protein sequence ID" value="AWV08761.1"/>
    <property type="molecule type" value="Genomic_DNA"/>
</dbReference>
<dbReference type="GO" id="GO:1902201">
    <property type="term" value="P:negative regulation of bacterial-type flagellum-dependent cell motility"/>
    <property type="evidence" value="ECO:0007669"/>
    <property type="project" value="TreeGrafter"/>
</dbReference>